<sequence length="459" mass="51575">MPPKIIFFAGAPSCNSLDWDESKLLSDFTEPFIHFLHLPRSYPNSAPRNNTSVLESSTPSNFGPDWRELPLDRKHLTTGVSQDHAFHEYPFYPGTAAHALDFFSTTTFLSQSQNYSQSQSLNYDTHLSTNNENENLDQEPVDEIISHFYEHSYAIHDIPSSQIAPHDSFISSNSDAGTSFSTSNSLYDSQSVFPQSEGENVQIPVAGHVTNLKDLPHAQYLSSIHPQTMTINLIVGIISISEPKAIATRKGGEVSLVEILVGDDTKSGFSINFWLSGKGKEDVKEILANLRVQDIVLVKNVALGSFRGKVHGQSLRKDMTKIWLLYREKIDRSDVGGCYGKRELEGREMDVQLGKVKRVRDWVVCFVGVAAASRGKRGVKRRREELPPDNDVVAVSGGSRSCRNWNWNENENLNRYESVNETEYESVNGNENEDGHESLDWGIYCKRSRSRYVHPDSTL</sequence>
<organism evidence="1 2">
    <name type="scientific">Sclerotinia sclerotiorum (strain ATCC 18683 / 1980 / Ss-1)</name>
    <name type="common">White mold</name>
    <name type="synonym">Whetzelinia sclerotiorum</name>
    <dbReference type="NCBI Taxonomy" id="665079"/>
    <lineage>
        <taxon>Eukaryota</taxon>
        <taxon>Fungi</taxon>
        <taxon>Dikarya</taxon>
        <taxon>Ascomycota</taxon>
        <taxon>Pezizomycotina</taxon>
        <taxon>Leotiomycetes</taxon>
        <taxon>Helotiales</taxon>
        <taxon>Sclerotiniaceae</taxon>
        <taxon>Sclerotinia</taxon>
    </lineage>
</organism>
<dbReference type="EMBL" id="CH476621">
    <property type="protein sequence ID" value="EDN91079.1"/>
    <property type="molecule type" value="Genomic_DNA"/>
</dbReference>
<dbReference type="SUPFAM" id="SSF50249">
    <property type="entry name" value="Nucleic acid-binding proteins"/>
    <property type="match status" value="1"/>
</dbReference>
<dbReference type="Gene3D" id="2.40.50.140">
    <property type="entry name" value="Nucleic acid-binding proteins"/>
    <property type="match status" value="1"/>
</dbReference>
<dbReference type="InParanoid" id="A7E5A7"/>
<dbReference type="HOGENOM" id="CLU_054588_0_0_1"/>
<evidence type="ECO:0000313" key="2">
    <source>
        <dbReference type="Proteomes" id="UP000001312"/>
    </source>
</evidence>
<evidence type="ECO:0000313" key="1">
    <source>
        <dbReference type="EMBL" id="EDN91079.1"/>
    </source>
</evidence>
<dbReference type="AlphaFoldDB" id="A7E5A7"/>
<dbReference type="KEGG" id="ssl:SS1G_00481"/>
<protein>
    <recommendedName>
        <fullName evidence="3">OB domain-containing protein</fullName>
    </recommendedName>
</protein>
<proteinExistence type="predicted"/>
<dbReference type="InterPro" id="IPR012340">
    <property type="entry name" value="NA-bd_OB-fold"/>
</dbReference>
<gene>
    <name evidence="1" type="ORF">SS1G_00481</name>
</gene>
<evidence type="ECO:0008006" key="3">
    <source>
        <dbReference type="Google" id="ProtNLM"/>
    </source>
</evidence>
<dbReference type="OMA" id="DIVLLRM"/>
<reference evidence="2" key="1">
    <citation type="journal article" date="2011" name="PLoS Genet.">
        <title>Genomic analysis of the necrotrophic fungal pathogens Sclerotinia sclerotiorum and Botrytis cinerea.</title>
        <authorList>
            <person name="Amselem J."/>
            <person name="Cuomo C.A."/>
            <person name="van Kan J.A."/>
            <person name="Viaud M."/>
            <person name="Benito E.P."/>
            <person name="Couloux A."/>
            <person name="Coutinho P.M."/>
            <person name="de Vries R.P."/>
            <person name="Dyer P.S."/>
            <person name="Fillinger S."/>
            <person name="Fournier E."/>
            <person name="Gout L."/>
            <person name="Hahn M."/>
            <person name="Kohn L."/>
            <person name="Lapalu N."/>
            <person name="Plummer K.M."/>
            <person name="Pradier J.M."/>
            <person name="Quevillon E."/>
            <person name="Sharon A."/>
            <person name="Simon A."/>
            <person name="ten Have A."/>
            <person name="Tudzynski B."/>
            <person name="Tudzynski P."/>
            <person name="Wincker P."/>
            <person name="Andrew M."/>
            <person name="Anthouard V."/>
            <person name="Beever R.E."/>
            <person name="Beffa R."/>
            <person name="Benoit I."/>
            <person name="Bouzid O."/>
            <person name="Brault B."/>
            <person name="Chen Z."/>
            <person name="Choquer M."/>
            <person name="Collemare J."/>
            <person name="Cotton P."/>
            <person name="Danchin E.G."/>
            <person name="Da Silva C."/>
            <person name="Gautier A."/>
            <person name="Giraud C."/>
            <person name="Giraud T."/>
            <person name="Gonzalez C."/>
            <person name="Grossetete S."/>
            <person name="Guldener U."/>
            <person name="Henrissat B."/>
            <person name="Howlett B.J."/>
            <person name="Kodira C."/>
            <person name="Kretschmer M."/>
            <person name="Lappartient A."/>
            <person name="Leroch M."/>
            <person name="Levis C."/>
            <person name="Mauceli E."/>
            <person name="Neuveglise C."/>
            <person name="Oeser B."/>
            <person name="Pearson M."/>
            <person name="Poulain J."/>
            <person name="Poussereau N."/>
            <person name="Quesneville H."/>
            <person name="Rascle C."/>
            <person name="Schumacher J."/>
            <person name="Segurens B."/>
            <person name="Sexton A."/>
            <person name="Silva E."/>
            <person name="Sirven C."/>
            <person name="Soanes D.M."/>
            <person name="Talbot N.J."/>
            <person name="Templeton M."/>
            <person name="Yandava C."/>
            <person name="Yarden O."/>
            <person name="Zeng Q."/>
            <person name="Rollins J.A."/>
            <person name="Lebrun M.H."/>
            <person name="Dickman M."/>
        </authorList>
    </citation>
    <scope>NUCLEOTIDE SEQUENCE [LARGE SCALE GENOMIC DNA]</scope>
    <source>
        <strain evidence="2">ATCC 18683 / 1980 / Ss-1</strain>
    </source>
</reference>
<accession>A7E5A7</accession>
<keyword evidence="2" id="KW-1185">Reference proteome</keyword>
<dbReference type="eggNOG" id="ENOG502SD7X">
    <property type="taxonomic scope" value="Eukaryota"/>
</dbReference>
<dbReference type="RefSeq" id="XP_001598393.1">
    <property type="nucleotide sequence ID" value="XM_001598343.1"/>
</dbReference>
<dbReference type="Proteomes" id="UP000001312">
    <property type="component" value="Unassembled WGS sequence"/>
</dbReference>
<dbReference type="GeneID" id="5494255"/>
<name>A7E5A7_SCLS1</name>